<dbReference type="GO" id="GO:1901135">
    <property type="term" value="P:carbohydrate derivative metabolic process"/>
    <property type="evidence" value="ECO:0007669"/>
    <property type="project" value="InterPro"/>
</dbReference>
<dbReference type="GO" id="GO:0016853">
    <property type="term" value="F:isomerase activity"/>
    <property type="evidence" value="ECO:0007669"/>
    <property type="project" value="UniProtKB-KW"/>
</dbReference>
<dbReference type="STRING" id="84035.SAMN05660742_102279"/>
<dbReference type="InterPro" id="IPR001347">
    <property type="entry name" value="SIS_dom"/>
</dbReference>
<dbReference type="SUPFAM" id="SSF53697">
    <property type="entry name" value="SIS domain"/>
    <property type="match status" value="1"/>
</dbReference>
<dbReference type="InterPro" id="IPR017552">
    <property type="entry name" value="PHI/rmpB"/>
</dbReference>
<evidence type="ECO:0000313" key="4">
    <source>
        <dbReference type="Proteomes" id="UP000199662"/>
    </source>
</evidence>
<accession>A0A1H6VAF0</accession>
<keyword evidence="3" id="KW-0413">Isomerase</keyword>
<dbReference type="GO" id="GO:0097367">
    <property type="term" value="F:carbohydrate derivative binding"/>
    <property type="evidence" value="ECO:0007669"/>
    <property type="project" value="InterPro"/>
</dbReference>
<protein>
    <submittedName>
        <fullName evidence="3">6-phospho-3-hexuloisomerase</fullName>
    </submittedName>
</protein>
<dbReference type="PROSITE" id="PS51464">
    <property type="entry name" value="SIS"/>
    <property type="match status" value="1"/>
</dbReference>
<gene>
    <name evidence="3" type="ORF">SAMN05660742_102279</name>
</gene>
<organism evidence="3 4">
    <name type="scientific">Propionispira arboris</name>
    <dbReference type="NCBI Taxonomy" id="84035"/>
    <lineage>
        <taxon>Bacteria</taxon>
        <taxon>Bacillati</taxon>
        <taxon>Bacillota</taxon>
        <taxon>Negativicutes</taxon>
        <taxon>Selenomonadales</taxon>
        <taxon>Selenomonadaceae</taxon>
        <taxon>Propionispira</taxon>
    </lineage>
</organism>
<reference evidence="3 4" key="1">
    <citation type="submission" date="2016-10" db="EMBL/GenBank/DDBJ databases">
        <authorList>
            <person name="de Groot N.N."/>
        </authorList>
    </citation>
    <scope>NUCLEOTIDE SEQUENCE [LARGE SCALE GENOMIC DNA]</scope>
    <source>
        <strain evidence="3 4">DSM 2179</strain>
    </source>
</reference>
<dbReference type="EMBL" id="FNZK01000002">
    <property type="protein sequence ID" value="SEJ01541.1"/>
    <property type="molecule type" value="Genomic_DNA"/>
</dbReference>
<proteinExistence type="inferred from homology"/>
<dbReference type="Proteomes" id="UP000199662">
    <property type="component" value="Unassembled WGS sequence"/>
</dbReference>
<dbReference type="AlphaFoldDB" id="A0A1H6VAF0"/>
<keyword evidence="4" id="KW-1185">Reference proteome</keyword>
<dbReference type="InterPro" id="IPR046348">
    <property type="entry name" value="SIS_dom_sf"/>
</dbReference>
<evidence type="ECO:0000313" key="3">
    <source>
        <dbReference type="EMBL" id="SEJ01541.1"/>
    </source>
</evidence>
<evidence type="ECO:0000256" key="1">
    <source>
        <dbReference type="ARBA" id="ARBA00009235"/>
    </source>
</evidence>
<evidence type="ECO:0000259" key="2">
    <source>
        <dbReference type="PROSITE" id="PS51464"/>
    </source>
</evidence>
<dbReference type="PANTHER" id="PTHR43443">
    <property type="entry name" value="3-HEXULOSE-6-PHOSPHATE ISOMERASE"/>
    <property type="match status" value="1"/>
</dbReference>
<sequence length="185" mass="20386">MNYKMAVKLVLSECSSALDKINEDEVNNFMNMLLEADQVFFVGVGRVKLELEAFAKRLAHLGIKVHIVGDINEPAMTSKDVLVIGSGSGESLIPVAIAKKAKQIGGKIIHIGSNSKSSLAPITDLMVRIPVQTKLYLSDEIVSKQPMSSLFEQSLFLFGDVVAVMIIDKKNIELKKLWNYHANLE</sequence>
<comment type="similarity">
    <text evidence="1">Belongs to the SIS family. PHI subfamily.</text>
</comment>
<feature type="domain" description="SIS" evidence="2">
    <location>
        <begin position="29"/>
        <end position="172"/>
    </location>
</feature>
<dbReference type="Gene3D" id="3.40.50.10490">
    <property type="entry name" value="Glucose-6-phosphate isomerase like protein, domain 1"/>
    <property type="match status" value="1"/>
</dbReference>
<name>A0A1H6VAF0_9FIRM</name>
<dbReference type="Pfam" id="PF01380">
    <property type="entry name" value="SIS"/>
    <property type="match status" value="1"/>
</dbReference>
<dbReference type="PANTHER" id="PTHR43443:SF1">
    <property type="entry name" value="3-HEXULOSE-6-PHOSPHATE ISOMERASE"/>
    <property type="match status" value="1"/>
</dbReference>
<dbReference type="NCBIfam" id="TIGR03127">
    <property type="entry name" value="RuMP_HxlB"/>
    <property type="match status" value="1"/>
</dbReference>